<dbReference type="InterPro" id="IPR038109">
    <property type="entry name" value="DNA_bind_recomb_sf"/>
</dbReference>
<dbReference type="InterPro" id="IPR025827">
    <property type="entry name" value="Zn_ribbon_recom_dom"/>
</dbReference>
<keyword evidence="9" id="KW-1185">Reference proteome</keyword>
<proteinExistence type="predicted"/>
<reference evidence="8 9" key="1">
    <citation type="submission" date="2018-04" db="EMBL/GenBank/DDBJ databases">
        <title>Genomic Encyclopedia of Archaeal and Bacterial Type Strains, Phase II (KMG-II): from individual species to whole genera.</title>
        <authorList>
            <person name="Goeker M."/>
        </authorList>
    </citation>
    <scope>NUCLEOTIDE SEQUENCE [LARGE SCALE GENOMIC DNA]</scope>
    <source>
        <strain evidence="8 9">DSM 29955</strain>
    </source>
</reference>
<dbReference type="PANTHER" id="PTHR30461:SF2">
    <property type="entry name" value="SERINE RECOMBINASE PINE-RELATED"/>
    <property type="match status" value="1"/>
</dbReference>
<evidence type="ECO:0000256" key="5">
    <source>
        <dbReference type="PROSITE-ProRule" id="PRU10137"/>
    </source>
</evidence>
<dbReference type="InterPro" id="IPR011109">
    <property type="entry name" value="DNA_bind_recombinase_dom"/>
</dbReference>
<evidence type="ECO:0000259" key="6">
    <source>
        <dbReference type="PROSITE" id="PS51736"/>
    </source>
</evidence>
<name>A0A2T6KG63_9RHOB</name>
<protein>
    <submittedName>
        <fullName evidence="8">DNA invertase Pin-like site-specific DNA recombinase</fullName>
    </submittedName>
</protein>
<dbReference type="Pfam" id="PF07508">
    <property type="entry name" value="Recombinase"/>
    <property type="match status" value="1"/>
</dbReference>
<dbReference type="PANTHER" id="PTHR30461">
    <property type="entry name" value="DNA-INVERTASE FROM LAMBDOID PROPHAGE"/>
    <property type="match status" value="1"/>
</dbReference>
<dbReference type="InterPro" id="IPR006118">
    <property type="entry name" value="Recombinase_CS"/>
</dbReference>
<dbReference type="SMART" id="SM00857">
    <property type="entry name" value="Resolvase"/>
    <property type="match status" value="1"/>
</dbReference>
<dbReference type="PROSITE" id="PS51737">
    <property type="entry name" value="RECOMBINASE_DNA_BIND"/>
    <property type="match status" value="1"/>
</dbReference>
<evidence type="ECO:0000313" key="9">
    <source>
        <dbReference type="Proteomes" id="UP000244523"/>
    </source>
</evidence>
<gene>
    <name evidence="8" type="ORF">C8N45_106200</name>
</gene>
<organism evidence="8 9">
    <name type="scientific">Yoonia sediminilitoris</name>
    <dbReference type="NCBI Taxonomy" id="1286148"/>
    <lineage>
        <taxon>Bacteria</taxon>
        <taxon>Pseudomonadati</taxon>
        <taxon>Pseudomonadota</taxon>
        <taxon>Alphaproteobacteria</taxon>
        <taxon>Rhodobacterales</taxon>
        <taxon>Paracoccaceae</taxon>
        <taxon>Yoonia</taxon>
    </lineage>
</organism>
<evidence type="ECO:0000259" key="7">
    <source>
        <dbReference type="PROSITE" id="PS51737"/>
    </source>
</evidence>
<evidence type="ECO:0000256" key="2">
    <source>
        <dbReference type="ARBA" id="ARBA00023125"/>
    </source>
</evidence>
<dbReference type="RefSeq" id="WP_108386734.1">
    <property type="nucleotide sequence ID" value="NZ_QBUD01000006.1"/>
</dbReference>
<dbReference type="EMBL" id="QBUD01000006">
    <property type="protein sequence ID" value="PUB14325.1"/>
    <property type="molecule type" value="Genomic_DNA"/>
</dbReference>
<dbReference type="PROSITE" id="PS51736">
    <property type="entry name" value="RECOMBINASES_3"/>
    <property type="match status" value="1"/>
</dbReference>
<dbReference type="InterPro" id="IPR036162">
    <property type="entry name" value="Resolvase-like_N_sf"/>
</dbReference>
<keyword evidence="2" id="KW-0238">DNA-binding</keyword>
<feature type="domain" description="Recombinase" evidence="7">
    <location>
        <begin position="154"/>
        <end position="263"/>
    </location>
</feature>
<keyword evidence="1" id="KW-0229">DNA integration</keyword>
<dbReference type="OrthoDB" id="7277848at2"/>
<comment type="caution">
    <text evidence="8">The sequence shown here is derived from an EMBL/GenBank/DDBJ whole genome shotgun (WGS) entry which is preliminary data.</text>
</comment>
<evidence type="ECO:0000256" key="4">
    <source>
        <dbReference type="PIRSR" id="PIRSR606118-50"/>
    </source>
</evidence>
<feature type="domain" description="Resolvase/invertase-type recombinase catalytic" evidence="6">
    <location>
        <begin position="3"/>
        <end position="147"/>
    </location>
</feature>
<dbReference type="InterPro" id="IPR050639">
    <property type="entry name" value="SSR_resolvase"/>
</dbReference>
<dbReference type="CDD" id="cd00338">
    <property type="entry name" value="Ser_Recombinase"/>
    <property type="match status" value="1"/>
</dbReference>
<evidence type="ECO:0000256" key="1">
    <source>
        <dbReference type="ARBA" id="ARBA00022908"/>
    </source>
</evidence>
<sequence>MISCFGYLRVSTVRQGEGVSLQEQRSAIEDCAHKRGLIISEWFEEKETASKAGRPVFNQMIKRLRHGHAEGLVVHKLDRSARNLHDWAIVSALMDVNIVFHIATEPIDFTTRGGRMTADFLAVIAADFSRNQREETRKGLYGRLKQGLYPFKAPLGYLDTGRGQAKAPCPKNGPLIKELYALYLSGQHSLRSLHAEMNRRGLRGFSGKPVSLHGIEKILSNTFYHGLITIARTGETFDGKHKPLVTKRQFAQVQLIKAGRSGPKVTRHNHPFQGIFRCGLCDGPMVPELQKGHVYYRCTSKRCKMTSMREDRIERALLSQLSEAEFTPSDIRQIKDRCDAGDAHKDIDANRRSVVARIEACETKLARMTDLLIDGTLDKQSFESSKQTTNFELSQLRGQLDLMPNPTELRNEQAEYIKLFSSLVDTYRAGTRAERRELLQNAFCVRHLLPGEVRLIVNDWEDVRGEKITQKSSKLLIAA</sequence>
<feature type="active site" description="O-(5'-phospho-DNA)-serine intermediate" evidence="4 5">
    <location>
        <position position="11"/>
    </location>
</feature>
<dbReference type="Proteomes" id="UP000244523">
    <property type="component" value="Unassembled WGS sequence"/>
</dbReference>
<keyword evidence="3" id="KW-0233">DNA recombination</keyword>
<accession>A0A2T6KG63</accession>
<dbReference type="SUPFAM" id="SSF53041">
    <property type="entry name" value="Resolvase-like"/>
    <property type="match status" value="1"/>
</dbReference>
<dbReference type="Gene3D" id="3.40.50.1390">
    <property type="entry name" value="Resolvase, N-terminal catalytic domain"/>
    <property type="match status" value="1"/>
</dbReference>
<dbReference type="Pfam" id="PF13408">
    <property type="entry name" value="Zn_ribbon_recom"/>
    <property type="match status" value="1"/>
</dbReference>
<dbReference type="AlphaFoldDB" id="A0A2T6KG63"/>
<evidence type="ECO:0000313" key="8">
    <source>
        <dbReference type="EMBL" id="PUB14325.1"/>
    </source>
</evidence>
<dbReference type="Pfam" id="PF00239">
    <property type="entry name" value="Resolvase"/>
    <property type="match status" value="1"/>
</dbReference>
<dbReference type="GO" id="GO:0003677">
    <property type="term" value="F:DNA binding"/>
    <property type="evidence" value="ECO:0007669"/>
    <property type="project" value="UniProtKB-KW"/>
</dbReference>
<dbReference type="PROSITE" id="PS00397">
    <property type="entry name" value="RECOMBINASES_1"/>
    <property type="match status" value="1"/>
</dbReference>
<evidence type="ECO:0000256" key="3">
    <source>
        <dbReference type="ARBA" id="ARBA00023172"/>
    </source>
</evidence>
<dbReference type="Gene3D" id="3.90.1750.20">
    <property type="entry name" value="Putative Large Serine Recombinase, Chain B, Domain 2"/>
    <property type="match status" value="1"/>
</dbReference>
<dbReference type="GO" id="GO:0000150">
    <property type="term" value="F:DNA strand exchange activity"/>
    <property type="evidence" value="ECO:0007669"/>
    <property type="project" value="InterPro"/>
</dbReference>
<dbReference type="InterPro" id="IPR006119">
    <property type="entry name" value="Resolv_N"/>
</dbReference>
<dbReference type="GO" id="GO:0015074">
    <property type="term" value="P:DNA integration"/>
    <property type="evidence" value="ECO:0007669"/>
    <property type="project" value="UniProtKB-KW"/>
</dbReference>